<comment type="caution">
    <text evidence="2">The sequence shown here is derived from an EMBL/GenBank/DDBJ whole genome shotgun (WGS) entry which is preliminary data.</text>
</comment>
<feature type="non-terminal residue" evidence="2">
    <location>
        <position position="1"/>
    </location>
</feature>
<dbReference type="EMBL" id="JAHRIN010043216">
    <property type="protein sequence ID" value="MEQ2206719.1"/>
    <property type="molecule type" value="Genomic_DNA"/>
</dbReference>
<gene>
    <name evidence="2" type="ORF">XENOCAPTIV_002083</name>
</gene>
<evidence type="ECO:0000313" key="2">
    <source>
        <dbReference type="EMBL" id="MEQ2206719.1"/>
    </source>
</evidence>
<feature type="compositionally biased region" description="Polar residues" evidence="1">
    <location>
        <begin position="93"/>
        <end position="105"/>
    </location>
</feature>
<reference evidence="2 3" key="1">
    <citation type="submission" date="2021-06" db="EMBL/GenBank/DDBJ databases">
        <authorList>
            <person name="Palmer J.M."/>
        </authorList>
    </citation>
    <scope>NUCLEOTIDE SEQUENCE [LARGE SCALE GENOMIC DNA]</scope>
    <source>
        <strain evidence="2 3">XC_2019</strain>
        <tissue evidence="2">Muscle</tissue>
    </source>
</reference>
<sequence length="113" mass="11572">LSIESLSSASDHSSSQLPLGASASSEQEQSFTKSISEPSICSPSDNPSSSSSTDLLNYTSQSSCPSSMPSNASSAPATPQTSRNTGAKPPRPATTTSPLATQSHNKVIKSHPH</sequence>
<feature type="compositionally biased region" description="Low complexity" evidence="1">
    <location>
        <begin position="42"/>
        <end position="82"/>
    </location>
</feature>
<evidence type="ECO:0000313" key="3">
    <source>
        <dbReference type="Proteomes" id="UP001434883"/>
    </source>
</evidence>
<feature type="region of interest" description="Disordered" evidence="1">
    <location>
        <begin position="1"/>
        <end position="113"/>
    </location>
</feature>
<accession>A0ABV0REZ1</accession>
<feature type="compositionally biased region" description="Low complexity" evidence="1">
    <location>
        <begin position="1"/>
        <end position="19"/>
    </location>
</feature>
<dbReference type="Proteomes" id="UP001434883">
    <property type="component" value="Unassembled WGS sequence"/>
</dbReference>
<proteinExistence type="predicted"/>
<protein>
    <submittedName>
        <fullName evidence="2">Uncharacterized protein</fullName>
    </submittedName>
</protein>
<feature type="compositionally biased region" description="Polar residues" evidence="1">
    <location>
        <begin position="22"/>
        <end position="41"/>
    </location>
</feature>
<name>A0ABV0REZ1_9TELE</name>
<evidence type="ECO:0000256" key="1">
    <source>
        <dbReference type="SAM" id="MobiDB-lite"/>
    </source>
</evidence>
<organism evidence="2 3">
    <name type="scientific">Xenoophorus captivus</name>
    <dbReference type="NCBI Taxonomy" id="1517983"/>
    <lineage>
        <taxon>Eukaryota</taxon>
        <taxon>Metazoa</taxon>
        <taxon>Chordata</taxon>
        <taxon>Craniata</taxon>
        <taxon>Vertebrata</taxon>
        <taxon>Euteleostomi</taxon>
        <taxon>Actinopterygii</taxon>
        <taxon>Neopterygii</taxon>
        <taxon>Teleostei</taxon>
        <taxon>Neoteleostei</taxon>
        <taxon>Acanthomorphata</taxon>
        <taxon>Ovalentaria</taxon>
        <taxon>Atherinomorphae</taxon>
        <taxon>Cyprinodontiformes</taxon>
        <taxon>Goodeidae</taxon>
        <taxon>Xenoophorus</taxon>
    </lineage>
</organism>
<keyword evidence="3" id="KW-1185">Reference proteome</keyword>